<feature type="region of interest" description="Disordered" evidence="1">
    <location>
        <begin position="153"/>
        <end position="173"/>
    </location>
</feature>
<accession>F2I9R8</accession>
<dbReference type="Gene3D" id="2.60.40.1120">
    <property type="entry name" value="Carboxypeptidase-like, regulatory domain"/>
    <property type="match status" value="1"/>
</dbReference>
<reference evidence="3" key="2">
    <citation type="submission" date="2011-02" db="EMBL/GenBank/DDBJ databases">
        <title>The complete genome of Fluviicola taffensis DSM 16823.</title>
        <authorList>
            <consortium name="US DOE Joint Genome Institute (JGI-PGF)"/>
            <person name="Lucas S."/>
            <person name="Copeland A."/>
            <person name="Lapidus A."/>
            <person name="Bruce D."/>
            <person name="Goodwin L."/>
            <person name="Pitluck S."/>
            <person name="Kyrpides N."/>
            <person name="Mavromatis K."/>
            <person name="Ivanova N."/>
            <person name="Mikhailova N."/>
            <person name="Pagani I."/>
            <person name="Chertkov O."/>
            <person name="Detter J.C."/>
            <person name="Han C."/>
            <person name="Tapia R."/>
            <person name="Land M."/>
            <person name="Hauser L."/>
            <person name="Markowitz V."/>
            <person name="Cheng J.-F."/>
            <person name="Hugenholtz P."/>
            <person name="Woyke T."/>
            <person name="Wu D."/>
            <person name="Tindall B."/>
            <person name="Pomrenke H.G."/>
            <person name="Brambilla E."/>
            <person name="Klenk H.-P."/>
            <person name="Eisen J.A."/>
        </authorList>
    </citation>
    <scope>NUCLEOTIDE SEQUENCE [LARGE SCALE GENOMIC DNA]</scope>
    <source>
        <strain evidence="3">DSM 16823 / RW262 / RW262</strain>
    </source>
</reference>
<protein>
    <recommendedName>
        <fullName evidence="4">Carboxypeptidase-like regulatory domain-containing protein</fullName>
    </recommendedName>
</protein>
<dbReference type="Pfam" id="PF13715">
    <property type="entry name" value="CarbopepD_reg_2"/>
    <property type="match status" value="1"/>
</dbReference>
<dbReference type="InterPro" id="IPR043741">
    <property type="entry name" value="DUF5686"/>
</dbReference>
<dbReference type="STRING" id="755732.Fluta_1066"/>
<evidence type="ECO:0000313" key="2">
    <source>
        <dbReference type="EMBL" id="AEA43064.1"/>
    </source>
</evidence>
<dbReference type="eggNOG" id="COG1470">
    <property type="taxonomic scope" value="Bacteria"/>
</dbReference>
<evidence type="ECO:0000313" key="3">
    <source>
        <dbReference type="Proteomes" id="UP000007463"/>
    </source>
</evidence>
<gene>
    <name evidence="2" type="ordered locus">Fluta_1066</name>
</gene>
<dbReference type="Proteomes" id="UP000007463">
    <property type="component" value="Chromosome"/>
</dbReference>
<sequence precursor="true">MKLLKGCYLLILIVCPSYLFSQWNLSGTVLDEKKTPIPFANVYIKNNTDLRTQTDAEGKYSLQLFDGEYFIIVNATGYHERETYVVISNKSAVKDIQLFPQKINDLEEAEISVKRGNPGRDIMLKVVKKRDQINPWAYPHSVEVYIKATESIERKEKDSKNEKQNSDPFEEEKRKLTQLAGNMNIAEIQLTRNFAPPNKVKEIRNAYELRGNDRTLYYTTTVKSNFNFFQNLLYLEDLHSTPVMSPISTPGILSYRYRLEAQYEENGRKINKIKILPRMSSTSTLTGYIYVIDSTWLIQKLDLTMEKGNLFMYDYFSIHQEFDTPGDSICILKEQVLNYGVKYKNETSTCKTFAQFNSYNFQPNFSARYFNNELSVTTEEAYEKDSTYWKNQRLVDLTPEEQRFILVRDSIHDALNRKEYLDSIDKVFNKVTFLKVVWFGVEHRNRAKKTQWSINSLAAILRPLYPAGPRVAPGFNYFKKWKDQRTLDVNAEISYGFLNHDIKGNTYWNYLYNPFKQSRLLLGFDHDFDAIVSYDAITQIYKRSNFIEATKLTIGQTQEYINGLYVDFNLEFCERRSINGYKKMGFLDAVIPNDDFKPFEGYQALLADVTVSYTPGQKYMREPHRKVVLGSKWPTVYAYYQRGIPKLFGSDVDHEYGLLGIYQNFQLGTFGTSSYHIKSGKFLSSKNLKDADFKYQRRSDPIWFSNPLSSFQNQDSSLPSRNYYIEAHFIHHDNGSIMNKIPFMKKTGIGIVFGCGFLYVAEYNWKHYEILAGLERNFKFSKRRLRIGLYGVFSDGNNITPRWTGKISFAVLDDRNMKFNF</sequence>
<keyword evidence="3" id="KW-1185">Reference proteome</keyword>
<dbReference type="KEGG" id="fte:Fluta_1066"/>
<dbReference type="AlphaFoldDB" id="F2I9R8"/>
<dbReference type="OrthoDB" id="983143at2"/>
<evidence type="ECO:0008006" key="4">
    <source>
        <dbReference type="Google" id="ProtNLM"/>
    </source>
</evidence>
<dbReference type="Pfam" id="PF18939">
    <property type="entry name" value="DUF5686"/>
    <property type="match status" value="1"/>
</dbReference>
<evidence type="ECO:0000256" key="1">
    <source>
        <dbReference type="SAM" id="MobiDB-lite"/>
    </source>
</evidence>
<dbReference type="HOGENOM" id="CLU_015931_0_0_10"/>
<dbReference type="SUPFAM" id="SSF49464">
    <property type="entry name" value="Carboxypeptidase regulatory domain-like"/>
    <property type="match status" value="1"/>
</dbReference>
<dbReference type="RefSeq" id="WP_013685836.1">
    <property type="nucleotide sequence ID" value="NC_015321.1"/>
</dbReference>
<proteinExistence type="predicted"/>
<name>F2I9R8_FLUTR</name>
<reference evidence="2 3" key="1">
    <citation type="journal article" date="2011" name="Stand. Genomic Sci.">
        <title>Complete genome sequence of the gliding freshwater bacterium Fluviicola taffensis type strain (RW262).</title>
        <authorList>
            <person name="Woyke T."/>
            <person name="Chertkov O."/>
            <person name="Lapidus A."/>
            <person name="Nolan M."/>
            <person name="Lucas S."/>
            <person name="Del Rio T.G."/>
            <person name="Tice H."/>
            <person name="Cheng J.F."/>
            <person name="Tapia R."/>
            <person name="Han C."/>
            <person name="Goodwin L."/>
            <person name="Pitluck S."/>
            <person name="Liolios K."/>
            <person name="Pagani I."/>
            <person name="Ivanova N."/>
            <person name="Huntemann M."/>
            <person name="Mavromatis K."/>
            <person name="Mikhailova N."/>
            <person name="Pati A."/>
            <person name="Chen A."/>
            <person name="Palaniappan K."/>
            <person name="Land M."/>
            <person name="Hauser L."/>
            <person name="Brambilla E.M."/>
            <person name="Rohde M."/>
            <person name="Mwirichia R."/>
            <person name="Sikorski J."/>
            <person name="Tindall B.J."/>
            <person name="Goker M."/>
            <person name="Bristow J."/>
            <person name="Eisen J.A."/>
            <person name="Markowitz V."/>
            <person name="Hugenholtz P."/>
            <person name="Klenk H.P."/>
            <person name="Kyrpides N.C."/>
        </authorList>
    </citation>
    <scope>NUCLEOTIDE SEQUENCE [LARGE SCALE GENOMIC DNA]</scope>
    <source>
        <strain evidence="3">DSM 16823 / RW262 / RW262</strain>
    </source>
</reference>
<organism evidence="2 3">
    <name type="scientific">Fluviicola taffensis (strain DSM 16823 / NCIMB 13979 / RW262)</name>
    <dbReference type="NCBI Taxonomy" id="755732"/>
    <lineage>
        <taxon>Bacteria</taxon>
        <taxon>Pseudomonadati</taxon>
        <taxon>Bacteroidota</taxon>
        <taxon>Flavobacteriia</taxon>
        <taxon>Flavobacteriales</taxon>
        <taxon>Crocinitomicaceae</taxon>
        <taxon>Fluviicola</taxon>
    </lineage>
</organism>
<dbReference type="InterPro" id="IPR008969">
    <property type="entry name" value="CarboxyPept-like_regulatory"/>
</dbReference>
<dbReference type="EMBL" id="CP002542">
    <property type="protein sequence ID" value="AEA43064.1"/>
    <property type="molecule type" value="Genomic_DNA"/>
</dbReference>